<accession>G3DRD0</accession>
<dbReference type="Proteomes" id="UP000052088">
    <property type="component" value="Segment"/>
</dbReference>
<dbReference type="GO" id="GO:0039502">
    <property type="term" value="P:symbiont-mediated suppression of host type I interferon-mediated signaling pathway"/>
    <property type="evidence" value="ECO:0007669"/>
    <property type="project" value="UniProtKB-UniRule"/>
</dbReference>
<dbReference type="GO" id="GO:0008270">
    <property type="term" value="F:zinc ion binding"/>
    <property type="evidence" value="ECO:0007669"/>
    <property type="project" value="UniProtKB-KW"/>
</dbReference>
<dbReference type="GO" id="GO:0052150">
    <property type="term" value="P:symbiont-mediated perturbation of host apoptosis"/>
    <property type="evidence" value="ECO:0007669"/>
    <property type="project" value="UniProtKB-KW"/>
</dbReference>
<dbReference type="GO" id="GO:0039648">
    <property type="term" value="P:symbiont-mediated perturbation of host ubiquitin-like protein modification"/>
    <property type="evidence" value="ECO:0007669"/>
    <property type="project" value="UniProtKB-UniRule"/>
</dbReference>
<dbReference type="GO" id="GO:0006351">
    <property type="term" value="P:DNA-templated transcription"/>
    <property type="evidence" value="ECO:0007669"/>
    <property type="project" value="UniProtKB-UniRule"/>
</dbReference>
<organism evidence="18 19">
    <name type="scientific">Morelia spilota papillomavirus 1</name>
    <dbReference type="NCBI Taxonomy" id="1081054"/>
    <lineage>
        <taxon>Viruses</taxon>
        <taxon>Monodnaviria</taxon>
        <taxon>Shotokuvirae</taxon>
        <taxon>Cossaviricota</taxon>
        <taxon>Papovaviricetes</taxon>
        <taxon>Zurhausenvirales</taxon>
        <taxon>Papillomaviridae</taxon>
        <taxon>Firstpapillomavirinae</taxon>
        <taxon>Dyomupapillomavirus</taxon>
        <taxon>Dyomupapillomavirus 1</taxon>
    </lineage>
</organism>
<dbReference type="GO" id="GO:0052170">
    <property type="term" value="P:symbiont-mediated suppression of host innate immune response"/>
    <property type="evidence" value="ECO:0007669"/>
    <property type="project" value="UniProtKB-KW"/>
</dbReference>
<evidence type="ECO:0000256" key="1">
    <source>
        <dbReference type="ARBA" id="ARBA00006346"/>
    </source>
</evidence>
<dbReference type="SUPFAM" id="SSF161229">
    <property type="entry name" value="E6 C-terminal domain-like"/>
    <property type="match status" value="2"/>
</dbReference>
<evidence type="ECO:0000256" key="13">
    <source>
        <dbReference type="ARBA" id="ARBA00023200"/>
    </source>
</evidence>
<keyword evidence="4 16" id="KW-0945">Host-virus interaction</keyword>
<evidence type="ECO:0000256" key="4">
    <source>
        <dbReference type="ARBA" id="ARBA00022581"/>
    </source>
</evidence>
<proteinExistence type="inferred from homology"/>
<evidence type="ECO:0000256" key="7">
    <source>
        <dbReference type="ARBA" id="ARBA00022771"/>
    </source>
</evidence>
<dbReference type="Gene3D" id="3.30.240.40">
    <property type="entry name" value="E6 early regulatory protein"/>
    <property type="match status" value="2"/>
</dbReference>
<evidence type="ECO:0000256" key="8">
    <source>
        <dbReference type="ARBA" id="ARBA00022833"/>
    </source>
</evidence>
<evidence type="ECO:0000313" key="19">
    <source>
        <dbReference type="Proteomes" id="UP000052088"/>
    </source>
</evidence>
<feature type="zinc finger region" evidence="16">
    <location>
        <begin position="45"/>
        <end position="81"/>
    </location>
</feature>
<evidence type="ECO:0000256" key="6">
    <source>
        <dbReference type="ARBA" id="ARBA00022723"/>
    </source>
</evidence>
<keyword evidence="10 16" id="KW-0238">DNA-binding</keyword>
<comment type="caution">
    <text evidence="16">Lacks conserved residue(s) required for the propagation of feature annotation.</text>
</comment>
<keyword evidence="7 16" id="KW-0863">Zinc-finger</keyword>
<evidence type="ECO:0000256" key="14">
    <source>
        <dbReference type="ARBA" id="ARBA00023280"/>
    </source>
</evidence>
<protein>
    <recommendedName>
        <fullName evidence="16 17">Protein E6</fullName>
    </recommendedName>
</protein>
<dbReference type="Pfam" id="PF00518">
    <property type="entry name" value="E6"/>
    <property type="match status" value="1"/>
</dbReference>
<evidence type="ECO:0000256" key="10">
    <source>
        <dbReference type="ARBA" id="ARBA00023125"/>
    </source>
</evidence>
<keyword evidence="11 16" id="KW-0010">Activator</keyword>
<feature type="zinc finger region" evidence="16">
    <location>
        <begin position="118"/>
        <end position="154"/>
    </location>
</feature>
<dbReference type="GO" id="GO:0030430">
    <property type="term" value="C:host cell cytoplasm"/>
    <property type="evidence" value="ECO:0007669"/>
    <property type="project" value="UniProtKB-SubCell"/>
</dbReference>
<keyword evidence="19" id="KW-1185">Reference proteome</keyword>
<evidence type="ECO:0000256" key="2">
    <source>
        <dbReference type="ARBA" id="ARBA00022518"/>
    </source>
</evidence>
<keyword evidence="13 16" id="KW-1035">Host cytoplasm</keyword>
<dbReference type="RefSeq" id="YP_004857835.1">
    <property type="nucleotide sequence ID" value="NC_016013.1"/>
</dbReference>
<keyword evidence="12 16" id="KW-0804">Transcription</keyword>
<dbReference type="InterPro" id="IPR001334">
    <property type="entry name" value="E6"/>
</dbReference>
<dbReference type="GO" id="GO:0042025">
    <property type="term" value="C:host cell nucleus"/>
    <property type="evidence" value="ECO:0007669"/>
    <property type="project" value="UniProtKB-SubCell"/>
</dbReference>
<keyword evidence="15 16" id="KW-1119">Modulation of host cell apoptosis by virus</keyword>
<keyword evidence="3 16" id="KW-1048">Host nucleus</keyword>
<name>G3DRD0_9PAPI</name>
<keyword evidence="5 16" id="KW-1090">Inhibition of host innate immune response by virus</keyword>
<reference evidence="18 19" key="1">
    <citation type="journal article" date="2011" name="Virol. J.">
        <title>Novel snake papillomavirus does not cluster with other non-mammalian papillomaviruses.</title>
        <authorList>
            <person name="Lange C.E."/>
            <person name="Favrot C."/>
            <person name="Ackermann M."/>
            <person name="Gull J."/>
            <person name="Vetsch E."/>
            <person name="Tobler K."/>
        </authorList>
    </citation>
    <scope>NUCLEOTIDE SEQUENCE [LARGE SCALE GENOMIC DNA]</scope>
    <source>
        <strain evidence="19">Isolate Zurich 2009</strain>
    </source>
</reference>
<evidence type="ECO:0000256" key="9">
    <source>
        <dbReference type="ARBA" id="ARBA00023015"/>
    </source>
</evidence>
<keyword evidence="8 16" id="KW-0862">Zinc</keyword>
<evidence type="ECO:0000256" key="16">
    <source>
        <dbReference type="HAMAP-Rule" id="MF_04006"/>
    </source>
</evidence>
<dbReference type="EMBL" id="HQ262535">
    <property type="protein sequence ID" value="AEO16188.1"/>
    <property type="molecule type" value="Genomic_DNA"/>
</dbReference>
<dbReference type="KEGG" id="vg:11175052"/>
<dbReference type="OrthoDB" id="27353at10239"/>
<comment type="function">
    <text evidence="16">Plays a major role in the induction and maintenance of cellular transformation. E6 associates with host UBE3A/E6-AP ubiquitin-protein ligase and modulates its activity. Protects host keratinocytes from apoptosis by mediating the degradation of host BAK1. May also inhibit host immune response.</text>
</comment>
<dbReference type="InterPro" id="IPR038575">
    <property type="entry name" value="E6_sf"/>
</dbReference>
<keyword evidence="6 16" id="KW-0479">Metal-binding</keyword>
<evidence type="ECO:0000256" key="12">
    <source>
        <dbReference type="ARBA" id="ARBA00023163"/>
    </source>
</evidence>
<keyword evidence="14 16" id="KW-0899">Viral immunoevasion</keyword>
<comment type="subcellular location">
    <subcellularLocation>
        <location evidence="16 17">Host cytoplasm</location>
    </subcellularLocation>
    <subcellularLocation>
        <location evidence="16 17">Host nucleus</location>
    </subcellularLocation>
</comment>
<dbReference type="GO" id="GO:0003677">
    <property type="term" value="F:DNA binding"/>
    <property type="evidence" value="ECO:0007669"/>
    <property type="project" value="UniProtKB-UniRule"/>
</dbReference>
<keyword evidence="2 16" id="KW-0244">Early protein</keyword>
<keyword evidence="9 16" id="KW-0805">Transcription regulation</keyword>
<gene>
    <name evidence="16" type="primary">E6</name>
</gene>
<dbReference type="HAMAP" id="MF_04006">
    <property type="entry name" value="HPV_E6"/>
    <property type="match status" value="1"/>
</dbReference>
<comment type="subunit">
    <text evidence="16">Forms homodimers. Interacts with ubiquitin-protein ligase UBE3A/E6-AP; this interaction stimulates UBE3A ubiquitin activity. Interacts with host BAK1.</text>
</comment>
<evidence type="ECO:0000256" key="15">
    <source>
        <dbReference type="ARBA" id="ARBA00023323"/>
    </source>
</evidence>
<evidence type="ECO:0000256" key="5">
    <source>
        <dbReference type="ARBA" id="ARBA00022632"/>
    </source>
</evidence>
<dbReference type="GO" id="GO:0006355">
    <property type="term" value="P:regulation of DNA-templated transcription"/>
    <property type="evidence" value="ECO:0007669"/>
    <property type="project" value="UniProtKB-UniRule"/>
</dbReference>
<evidence type="ECO:0000313" key="18">
    <source>
        <dbReference type="EMBL" id="AEO16188.1"/>
    </source>
</evidence>
<sequence>MRSTFKSKLQIFRTVFPMEQDALPTTVYGLAELVKLPVGAISLLCGNCRTVLSLTDLRRFDFSGFRLVWRDLLPYGTCQQCARFYAVNEFLTSYKYSKKGKDVEKEEKKLIDELRIRCKVCLAYLCIVEKLHMIEEGEPFDKVADKWRGFCHICRLFLNNFPTVEQAI</sequence>
<evidence type="ECO:0000256" key="11">
    <source>
        <dbReference type="ARBA" id="ARBA00023159"/>
    </source>
</evidence>
<comment type="similarity">
    <text evidence="1 16 17">Belongs to the papillomaviridae E6 protein family.</text>
</comment>
<evidence type="ECO:0000256" key="3">
    <source>
        <dbReference type="ARBA" id="ARBA00022562"/>
    </source>
</evidence>
<evidence type="ECO:0000256" key="17">
    <source>
        <dbReference type="RuleBase" id="RU363123"/>
    </source>
</evidence>